<dbReference type="PANTHER" id="PTHR35526:SF3">
    <property type="entry name" value="ANTI-SIGMA-F FACTOR RSBW"/>
    <property type="match status" value="1"/>
</dbReference>
<organism evidence="4 5">
    <name type="scientific">Streptomyces sviceus (strain ATCC 29083 / DSM 924 / JCM 4929 / NBRC 13980 / NCIMB 11184 / NRRL 5439 / UC 5370)</name>
    <dbReference type="NCBI Taxonomy" id="463191"/>
    <lineage>
        <taxon>Bacteria</taxon>
        <taxon>Bacillati</taxon>
        <taxon>Actinomycetota</taxon>
        <taxon>Actinomycetes</taxon>
        <taxon>Kitasatosporales</taxon>
        <taxon>Streptomycetaceae</taxon>
        <taxon>Streptomyces</taxon>
    </lineage>
</organism>
<keyword evidence="1" id="KW-0418">Kinase</keyword>
<dbReference type="GO" id="GO:0004674">
    <property type="term" value="F:protein serine/threonine kinase activity"/>
    <property type="evidence" value="ECO:0007669"/>
    <property type="project" value="UniProtKB-KW"/>
</dbReference>
<proteinExistence type="predicted"/>
<dbReference type="eggNOG" id="COG2172">
    <property type="taxonomic scope" value="Bacteria"/>
</dbReference>
<evidence type="ECO:0000256" key="2">
    <source>
        <dbReference type="SAM" id="MobiDB-lite"/>
    </source>
</evidence>
<evidence type="ECO:0000313" key="5">
    <source>
        <dbReference type="Proteomes" id="UP000002785"/>
    </source>
</evidence>
<sequence length="191" mass="20974">MFDCWPIPLEATVSTRSATQGNQLAEVHRAARTAEPPQLPHTPEDPVTDSCPPGPPKSYARYDEASYIPYPRSIPLARRRVAELTVDWGHPALAGDAALLASELCTNALLHGCLRDRLFRVETTLTDTALRIAVTDPRGERLPGSRPSHPDDQFGRGLLIVRVLAGRWAVERLTVGKTVWAELDLPKTRGA</sequence>
<feature type="domain" description="Histidine kinase/HSP90-like ATPase" evidence="3">
    <location>
        <begin position="71"/>
        <end position="181"/>
    </location>
</feature>
<dbReference type="AlphaFoldDB" id="B5HTM2"/>
<evidence type="ECO:0000256" key="1">
    <source>
        <dbReference type="ARBA" id="ARBA00022527"/>
    </source>
</evidence>
<gene>
    <name evidence="4" type="ORF">SSEG_02570</name>
</gene>
<keyword evidence="1" id="KW-0808">Transferase</keyword>
<dbReference type="Pfam" id="PF13581">
    <property type="entry name" value="HATPase_c_2"/>
    <property type="match status" value="1"/>
</dbReference>
<dbReference type="PANTHER" id="PTHR35526">
    <property type="entry name" value="ANTI-SIGMA-F FACTOR RSBW-RELATED"/>
    <property type="match status" value="1"/>
</dbReference>
<dbReference type="Proteomes" id="UP000002785">
    <property type="component" value="Chromosome"/>
</dbReference>
<dbReference type="SUPFAM" id="SSF55874">
    <property type="entry name" value="ATPase domain of HSP90 chaperone/DNA topoisomerase II/histidine kinase"/>
    <property type="match status" value="1"/>
</dbReference>
<dbReference type="EMBL" id="CM000951">
    <property type="protein sequence ID" value="EDY56154.1"/>
    <property type="molecule type" value="Genomic_DNA"/>
</dbReference>
<dbReference type="InterPro" id="IPR003594">
    <property type="entry name" value="HATPase_dom"/>
</dbReference>
<reference evidence="4" key="1">
    <citation type="submission" date="2009-10" db="EMBL/GenBank/DDBJ databases">
        <title>The genome sequence of Streptomyces sviceus strain ATCC 29083.</title>
        <authorList>
            <consortium name="The Broad Institute Genome Sequencing Platform"/>
            <consortium name="Broad Institute Microbial Sequencing Center"/>
            <person name="Fischbach M."/>
            <person name="Godfrey P."/>
            <person name="Ward D."/>
            <person name="Young S."/>
            <person name="Zeng Q."/>
            <person name="Koehrsen M."/>
            <person name="Alvarado L."/>
            <person name="Berlin A.M."/>
            <person name="Bochicchio J."/>
            <person name="Borenstein D."/>
            <person name="Chapman S.B."/>
            <person name="Chen Z."/>
            <person name="Engels R."/>
            <person name="Freedman E."/>
            <person name="Gellesch M."/>
            <person name="Goldberg J."/>
            <person name="Griggs A."/>
            <person name="Gujja S."/>
            <person name="Heilman E.R."/>
            <person name="Heiman D.I."/>
            <person name="Hepburn T.A."/>
            <person name="Howarth C."/>
            <person name="Jen D."/>
            <person name="Larson L."/>
            <person name="Lewis B."/>
            <person name="Mehta T."/>
            <person name="Park D."/>
            <person name="Pearson M."/>
            <person name="Richards J."/>
            <person name="Roberts A."/>
            <person name="Saif S."/>
            <person name="Shea T.D."/>
            <person name="Shenoy N."/>
            <person name="Sisk P."/>
            <person name="Stolte C."/>
            <person name="Sykes S.N."/>
            <person name="Thomson T."/>
            <person name="Walk T."/>
            <person name="White J."/>
            <person name="Yandava C."/>
            <person name="Straight P."/>
            <person name="Clardy J."/>
            <person name="Hung D."/>
            <person name="Kolter R."/>
            <person name="Mekalanos J."/>
            <person name="Walker S."/>
            <person name="Walsh C.T."/>
            <person name="Wieland-Brown L.C."/>
            <person name="Haas B."/>
            <person name="Nusbaum C."/>
            <person name="Birren B."/>
        </authorList>
    </citation>
    <scope>NUCLEOTIDE SEQUENCE [LARGE SCALE GENOMIC DNA]</scope>
    <source>
        <strain evidence="4">ATCC 29083</strain>
    </source>
</reference>
<protein>
    <submittedName>
        <fullName evidence="4">Regulatory protein</fullName>
    </submittedName>
</protein>
<evidence type="ECO:0000259" key="3">
    <source>
        <dbReference type="Pfam" id="PF13581"/>
    </source>
</evidence>
<dbReference type="InterPro" id="IPR050267">
    <property type="entry name" value="Anti-sigma-factor_SerPK"/>
</dbReference>
<dbReference type="InterPro" id="IPR036890">
    <property type="entry name" value="HATPase_C_sf"/>
</dbReference>
<accession>B5HTM2</accession>
<dbReference type="CDD" id="cd16936">
    <property type="entry name" value="HATPase_RsbW-like"/>
    <property type="match status" value="1"/>
</dbReference>
<dbReference type="Gene3D" id="3.30.565.10">
    <property type="entry name" value="Histidine kinase-like ATPase, C-terminal domain"/>
    <property type="match status" value="1"/>
</dbReference>
<name>B5HTM2_STRX2</name>
<keyword evidence="1" id="KW-0723">Serine/threonine-protein kinase</keyword>
<feature type="region of interest" description="Disordered" evidence="2">
    <location>
        <begin position="34"/>
        <end position="56"/>
    </location>
</feature>
<keyword evidence="5" id="KW-1185">Reference proteome</keyword>
<evidence type="ECO:0000313" key="4">
    <source>
        <dbReference type="EMBL" id="EDY56154.1"/>
    </source>
</evidence>
<dbReference type="HOGENOM" id="CLU_090336_14_0_11"/>